<evidence type="ECO:0000313" key="2">
    <source>
        <dbReference type="EMBL" id="BCU68976.1"/>
    </source>
</evidence>
<feature type="transmembrane region" description="Helical" evidence="1">
    <location>
        <begin position="188"/>
        <end position="209"/>
    </location>
</feature>
<accession>A0A8D5U4X1</accession>
<feature type="transmembrane region" description="Helical" evidence="1">
    <location>
        <begin position="49"/>
        <end position="68"/>
    </location>
</feature>
<feature type="transmembrane region" description="Helical" evidence="1">
    <location>
        <begin position="135"/>
        <end position="151"/>
    </location>
</feature>
<evidence type="ECO:0000313" key="3">
    <source>
        <dbReference type="Proteomes" id="UP000825123"/>
    </source>
</evidence>
<dbReference type="GeneID" id="66162026"/>
<reference evidence="2 3" key="1">
    <citation type="submission" date="2021-04" db="EMBL/GenBank/DDBJ databases">
        <title>Complete genome sequence of Stygiolobus sp. KN-1.</title>
        <authorList>
            <person name="Nakamura K."/>
            <person name="Sakai H."/>
            <person name="Kurosawa N."/>
        </authorList>
    </citation>
    <scope>NUCLEOTIDE SEQUENCE [LARGE SCALE GENOMIC DNA]</scope>
    <source>
        <strain evidence="2 3">KN-1</strain>
    </source>
</reference>
<dbReference type="EMBL" id="AP024597">
    <property type="protein sequence ID" value="BCU68976.1"/>
    <property type="molecule type" value="Genomic_DNA"/>
</dbReference>
<keyword evidence="1" id="KW-0812">Transmembrane</keyword>
<dbReference type="KEGG" id="csty:KN1_02730"/>
<gene>
    <name evidence="2" type="ORF">KN1_02730</name>
</gene>
<proteinExistence type="predicted"/>
<keyword evidence="1" id="KW-0472">Membrane</keyword>
<feature type="transmembrane region" description="Helical" evidence="1">
    <location>
        <begin position="109"/>
        <end position="129"/>
    </location>
</feature>
<dbReference type="InterPro" id="IPR011672">
    <property type="entry name" value="DUF1614"/>
</dbReference>
<feature type="transmembrane region" description="Helical" evidence="1">
    <location>
        <begin position="20"/>
        <end position="42"/>
    </location>
</feature>
<protein>
    <submittedName>
        <fullName evidence="2">Membrane protein</fullName>
    </submittedName>
</protein>
<dbReference type="Pfam" id="PF07758">
    <property type="entry name" value="DUF1614"/>
    <property type="match status" value="1"/>
</dbReference>
<organism evidence="2 3">
    <name type="scientific">Stygiolobus caldivivus</name>
    <dbReference type="NCBI Taxonomy" id="2824673"/>
    <lineage>
        <taxon>Archaea</taxon>
        <taxon>Thermoproteota</taxon>
        <taxon>Thermoprotei</taxon>
        <taxon>Sulfolobales</taxon>
        <taxon>Sulfolobaceae</taxon>
        <taxon>Stygiolobus</taxon>
    </lineage>
</organism>
<feature type="transmembrane region" description="Helical" evidence="1">
    <location>
        <begin position="158"/>
        <end position="182"/>
    </location>
</feature>
<dbReference type="Proteomes" id="UP000825123">
    <property type="component" value="Chromosome"/>
</dbReference>
<keyword evidence="1" id="KW-1133">Transmembrane helix</keyword>
<evidence type="ECO:0000256" key="1">
    <source>
        <dbReference type="SAM" id="Phobius"/>
    </source>
</evidence>
<name>A0A8D5U4X1_9CREN</name>
<feature type="transmembrane region" description="Helical" evidence="1">
    <location>
        <begin position="221"/>
        <end position="243"/>
    </location>
</feature>
<sequence length="252" mass="27381">MSDDKPPRVLVLYPVRGVMALVYTFFAFLMLIITLGYFAFLFKSIGINDVYSLALAFSFSFLSFVFSPVNLVLKEINREALLPEVDVIYVFGIPVYVPRLSYQARKTLVAINIGGAIIPVAISSILLFFTVKLSPLIPILVLVNTALVTLVSNRFSRVLPGVGVVMNPLIAPVTSSLISLLLFSHLAIFIPISAYISSVLGTLIGADLLNMKKIIDASPQIVSIGGMGTFDGIFLSGVFSIILGEFFLTLVH</sequence>
<keyword evidence="3" id="KW-1185">Reference proteome</keyword>
<dbReference type="AlphaFoldDB" id="A0A8D5U4X1"/>
<dbReference type="RefSeq" id="WP_221288985.1">
    <property type="nucleotide sequence ID" value="NZ_AP024597.1"/>
</dbReference>